<evidence type="ECO:0000259" key="6">
    <source>
        <dbReference type="PROSITE" id="PS50089"/>
    </source>
</evidence>
<proteinExistence type="predicted"/>
<evidence type="ECO:0000313" key="8">
    <source>
        <dbReference type="Proteomes" id="UP000799640"/>
    </source>
</evidence>
<dbReference type="PANTHER" id="PTHR23327">
    <property type="entry name" value="RING FINGER PROTEIN 127"/>
    <property type="match status" value="1"/>
</dbReference>
<evidence type="ECO:0000256" key="3">
    <source>
        <dbReference type="ARBA" id="ARBA00022833"/>
    </source>
</evidence>
<dbReference type="OrthoDB" id="6105938at2759"/>
<feature type="compositionally biased region" description="Acidic residues" evidence="5">
    <location>
        <begin position="517"/>
        <end position="528"/>
    </location>
</feature>
<feature type="compositionally biased region" description="Polar residues" evidence="5">
    <location>
        <begin position="1028"/>
        <end position="1056"/>
    </location>
</feature>
<evidence type="ECO:0000256" key="2">
    <source>
        <dbReference type="ARBA" id="ARBA00022771"/>
    </source>
</evidence>
<evidence type="ECO:0000256" key="1">
    <source>
        <dbReference type="ARBA" id="ARBA00022723"/>
    </source>
</evidence>
<evidence type="ECO:0000256" key="5">
    <source>
        <dbReference type="SAM" id="MobiDB-lite"/>
    </source>
</evidence>
<dbReference type="AlphaFoldDB" id="A0A6G1IB26"/>
<dbReference type="GO" id="GO:0061630">
    <property type="term" value="F:ubiquitin protein ligase activity"/>
    <property type="evidence" value="ECO:0007669"/>
    <property type="project" value="TreeGrafter"/>
</dbReference>
<evidence type="ECO:0000313" key="7">
    <source>
        <dbReference type="EMBL" id="KAF2405316.1"/>
    </source>
</evidence>
<dbReference type="PANTHER" id="PTHR23327:SF42">
    <property type="entry name" value="LON PEPTIDASE N-TERMINAL DOMAIN AND RING FINGER PROTEIN C14F5.10C"/>
    <property type="match status" value="1"/>
</dbReference>
<feature type="region of interest" description="Disordered" evidence="5">
    <location>
        <begin position="302"/>
        <end position="663"/>
    </location>
</feature>
<keyword evidence="2 4" id="KW-0863">Zinc-finger</keyword>
<feature type="compositionally biased region" description="Acidic residues" evidence="5">
    <location>
        <begin position="459"/>
        <end position="468"/>
    </location>
</feature>
<feature type="region of interest" description="Disordered" evidence="5">
    <location>
        <begin position="1"/>
        <end position="55"/>
    </location>
</feature>
<feature type="compositionally biased region" description="Polar residues" evidence="5">
    <location>
        <begin position="981"/>
        <end position="990"/>
    </location>
</feature>
<dbReference type="SUPFAM" id="SSF57850">
    <property type="entry name" value="RING/U-box"/>
    <property type="match status" value="1"/>
</dbReference>
<feature type="compositionally biased region" description="Polar residues" evidence="5">
    <location>
        <begin position="897"/>
        <end position="926"/>
    </location>
</feature>
<name>A0A6G1IB26_9PEZI</name>
<sequence>MDGMPHTRPKASSSDLAKARQPTRLTTDGMKSKTSSRDSLVSKAPKGRESPAFPNKDLDLLNLLKTEHDSIRSMVTCKICYGLLYEPYTTSCGHTYCYSCLCNSFGAPSSGGASGKSCPECRTTLDHAPAPSYLVRELTHHLIKKPELLPTGETLDQHAEWQKEQADMVQRDKTNTDRRNGGLFRGHFRRRMRPVHDAQDDVDRCPYCHWEVADGVCDHCRLPFDENGTGTWGMSDIDDTSEHDFSSEDFDAEMELEMDLDDDSQAFPEDAGEFEDFDWYGEFGSHAPFAMRRFLEGGVPPQGMRRRAAHSAAGSHRYSASVASELPELEEEDEEMDEDSSMNDFIDDGGTEVGSQSPASNTGFSVQSPGSSSQATWQTEEEDDDDDDDDEEDDVPISRVGARLRQNASRTPGPSQSSRASQNLQASQSSQPQANPFQNRRSRRVVSESPSDSTVSAVVEEEDDDDEGPIPAVRRNHQLRQRAQTPRMLQRVPSSISPREALQDHWRYTQLHGQGTQDDEMDEGDDSDTGTTVGWEPNLQSNDRARNAGSLTPTADSPHPDRRPASRTANADPNRVLRRRSSVLSTTQHYEDNDADDDTSDVDRDGDTNMNRTLRPRSSRIRLTPLSQPTPRVPPQNILDASDVDSDETDASTTQDPQGLPYNPRIFSMFAQYRNDLRDYSYPQETSGSHVDQLRRTPVQRPRTVNRNRMNGANTPQGIASPVAMSRAAQQAMNSPARLRTPHMGMDGAGQSSPNARHNLERPNPNAGIPTSGGVMLNGSGGRTSGGPSTNGQATAGAPAPVPAPAPANRLPSSQPLPSPVFPTPSVHAATGIERPQSRLNRPPSAGGRRGSGQWPMFTPPAPLPNMMGPPGLGFGSARTAFQTRNPFINHQMRPRPSTQRLREQSSTATLRPRSSNRNIRGQPSQVGLRDAVPPQSPQVRPQPSRIQLRSSPRALWDNENSQPAQATQAAAEPQPPTGSIAANPTGSNLSHDERVRRARELVERRREELAMGAGPARSNPFAGGRTGLTSNPALQSLRGATTQQAPESQDTTRFTTVGAGGQPRSVFSPVYPGLSRRRSNRGFNNPSPGAYLSSNLNHLGGPQVNTQRPRSGQFQAMEPGIQTTMARGVTQMTTAGDYRRN</sequence>
<keyword evidence="8" id="KW-1185">Reference proteome</keyword>
<feature type="compositionally biased region" description="Polar residues" evidence="5">
    <location>
        <begin position="1082"/>
        <end position="1111"/>
    </location>
</feature>
<feature type="region of interest" description="Disordered" evidence="5">
    <location>
        <begin position="740"/>
        <end position="1111"/>
    </location>
</feature>
<keyword evidence="3" id="KW-0862">Zinc</keyword>
<dbReference type="InterPro" id="IPR001841">
    <property type="entry name" value="Znf_RING"/>
</dbReference>
<dbReference type="Gene3D" id="3.30.40.10">
    <property type="entry name" value="Zinc/RING finger domain, C3HC4 (zinc finger)"/>
    <property type="match status" value="1"/>
</dbReference>
<accession>A0A6G1IB26</accession>
<dbReference type="InterPro" id="IPR013083">
    <property type="entry name" value="Znf_RING/FYVE/PHD"/>
</dbReference>
<organism evidence="7 8">
    <name type="scientific">Trichodelitschia bisporula</name>
    <dbReference type="NCBI Taxonomy" id="703511"/>
    <lineage>
        <taxon>Eukaryota</taxon>
        <taxon>Fungi</taxon>
        <taxon>Dikarya</taxon>
        <taxon>Ascomycota</taxon>
        <taxon>Pezizomycotina</taxon>
        <taxon>Dothideomycetes</taxon>
        <taxon>Dothideomycetes incertae sedis</taxon>
        <taxon>Phaeotrichales</taxon>
        <taxon>Phaeotrichaceae</taxon>
        <taxon>Trichodelitschia</taxon>
    </lineage>
</organism>
<dbReference type="Pfam" id="PF13923">
    <property type="entry name" value="zf-C3HC4_2"/>
    <property type="match status" value="1"/>
</dbReference>
<dbReference type="PROSITE" id="PS50089">
    <property type="entry name" value="ZF_RING_2"/>
    <property type="match status" value="1"/>
</dbReference>
<feature type="compositionally biased region" description="Low complexity" evidence="5">
    <location>
        <begin position="963"/>
        <end position="973"/>
    </location>
</feature>
<feature type="compositionally biased region" description="Polar residues" evidence="5">
    <location>
        <begin position="353"/>
        <end position="378"/>
    </location>
</feature>
<feature type="compositionally biased region" description="Low complexity" evidence="5">
    <location>
        <begin position="786"/>
        <end position="799"/>
    </location>
</feature>
<evidence type="ECO:0000256" key="4">
    <source>
        <dbReference type="PROSITE-ProRule" id="PRU00175"/>
    </source>
</evidence>
<gene>
    <name evidence="7" type="ORF">EJ06DRAFT_518315</name>
</gene>
<dbReference type="InterPro" id="IPR017907">
    <property type="entry name" value="Znf_RING_CS"/>
</dbReference>
<feature type="domain" description="RING-type" evidence="6">
    <location>
        <begin position="77"/>
        <end position="122"/>
    </location>
</feature>
<feature type="compositionally biased region" description="Acidic residues" evidence="5">
    <location>
        <begin position="379"/>
        <end position="395"/>
    </location>
</feature>
<dbReference type="PROSITE" id="PS00518">
    <property type="entry name" value="ZF_RING_1"/>
    <property type="match status" value="1"/>
</dbReference>
<feature type="compositionally biased region" description="Low complexity" evidence="5">
    <location>
        <begin position="310"/>
        <end position="326"/>
    </location>
</feature>
<protein>
    <recommendedName>
        <fullName evidence="6">RING-type domain-containing protein</fullName>
    </recommendedName>
</protein>
<keyword evidence="1" id="KW-0479">Metal-binding</keyword>
<dbReference type="SMART" id="SM00184">
    <property type="entry name" value="RING"/>
    <property type="match status" value="1"/>
</dbReference>
<feature type="compositionally biased region" description="Acidic residues" evidence="5">
    <location>
        <begin position="327"/>
        <end position="350"/>
    </location>
</feature>
<reference evidence="7" key="1">
    <citation type="journal article" date="2020" name="Stud. Mycol.">
        <title>101 Dothideomycetes genomes: a test case for predicting lifestyles and emergence of pathogens.</title>
        <authorList>
            <person name="Haridas S."/>
            <person name="Albert R."/>
            <person name="Binder M."/>
            <person name="Bloem J."/>
            <person name="Labutti K."/>
            <person name="Salamov A."/>
            <person name="Andreopoulos B."/>
            <person name="Baker S."/>
            <person name="Barry K."/>
            <person name="Bills G."/>
            <person name="Bluhm B."/>
            <person name="Cannon C."/>
            <person name="Castanera R."/>
            <person name="Culley D."/>
            <person name="Daum C."/>
            <person name="Ezra D."/>
            <person name="Gonzalez J."/>
            <person name="Henrissat B."/>
            <person name="Kuo A."/>
            <person name="Liang C."/>
            <person name="Lipzen A."/>
            <person name="Lutzoni F."/>
            <person name="Magnuson J."/>
            <person name="Mondo S."/>
            <person name="Nolan M."/>
            <person name="Ohm R."/>
            <person name="Pangilinan J."/>
            <person name="Park H.-J."/>
            <person name="Ramirez L."/>
            <person name="Alfaro M."/>
            <person name="Sun H."/>
            <person name="Tritt A."/>
            <person name="Yoshinaga Y."/>
            <person name="Zwiers L.-H."/>
            <person name="Turgeon B."/>
            <person name="Goodwin S."/>
            <person name="Spatafora J."/>
            <person name="Crous P."/>
            <person name="Grigoriev I."/>
        </authorList>
    </citation>
    <scope>NUCLEOTIDE SEQUENCE</scope>
    <source>
        <strain evidence="7">CBS 262.69</strain>
    </source>
</reference>
<dbReference type="GO" id="GO:0008270">
    <property type="term" value="F:zinc ion binding"/>
    <property type="evidence" value="ECO:0007669"/>
    <property type="project" value="UniProtKB-KW"/>
</dbReference>
<dbReference type="Proteomes" id="UP000799640">
    <property type="component" value="Unassembled WGS sequence"/>
</dbReference>
<feature type="compositionally biased region" description="Low complexity" evidence="5">
    <location>
        <begin position="415"/>
        <end position="439"/>
    </location>
</feature>
<dbReference type="EMBL" id="ML996687">
    <property type="protein sequence ID" value="KAF2405316.1"/>
    <property type="molecule type" value="Genomic_DNA"/>
</dbReference>
<feature type="compositionally biased region" description="Basic and acidic residues" evidence="5">
    <location>
        <begin position="991"/>
        <end position="1010"/>
    </location>
</feature>
<feature type="compositionally biased region" description="Polar residues" evidence="5">
    <location>
        <begin position="880"/>
        <end position="889"/>
    </location>
</feature>